<dbReference type="CDD" id="cd07139">
    <property type="entry name" value="ALDH_AldA-Rv0768"/>
    <property type="match status" value="1"/>
</dbReference>
<comment type="caution">
    <text evidence="8">The sequence shown here is derived from an EMBL/GenBank/DDBJ whole genome shotgun (WGS) entry which is preliminary data.</text>
</comment>
<dbReference type="InterPro" id="IPR016162">
    <property type="entry name" value="Ald_DH_N"/>
</dbReference>
<sequence>MTADSGHRIYDELFIGGQWRKPANPQRLTVISPHSEDPVGHVQAAGPEDVDAAVAAARRAFDHGPWPRLSHADRMAKVERLAAIYGGHIDEMADLITDEMGSPRSFSRLGQAAAAASMMHLALADARKFPWAERRQGVLGEVHLRRAPVGVVAAIVPWNVPQFLIMPKLIPALIAGCAVIVKPAPETPLDALWLAEMIEQLDLPEGVVSVLPGGTDVGEALVRHPGVDKVAFTGSSAVGRRIATLCGEQLKRYSLELGGKSAAIILDDADIDKTVAGLKTAGLMNNGQACVAQTRILVSERRHDEVVDALAAMMAGLTVGDPADEATDVGPLVAQRQQHRVQEYIKSGRSEGARVVVGGLNTAQDSPSGRGWYVRPTLFADATNEMRIAREEIFGPVLTVLRYRDEDDAIRIANESDYGLAGSVWTSDIAHGLEIAAGVRTGTYGINMYTLDIGAPFGGFKQSGIGREFGPEGLHEYVELQTLVCSGKLPPL</sequence>
<evidence type="ECO:0000256" key="4">
    <source>
        <dbReference type="ARBA" id="ARBA00049194"/>
    </source>
</evidence>
<gene>
    <name evidence="8" type="ORF">A5672_04480</name>
</gene>
<dbReference type="Gene3D" id="3.40.605.10">
    <property type="entry name" value="Aldehyde Dehydrogenase, Chain A, domain 1"/>
    <property type="match status" value="1"/>
</dbReference>
<evidence type="ECO:0000259" key="7">
    <source>
        <dbReference type="Pfam" id="PF00171"/>
    </source>
</evidence>
<comment type="similarity">
    <text evidence="1 6">Belongs to the aldehyde dehydrogenase family.</text>
</comment>
<dbReference type="InterPro" id="IPR016160">
    <property type="entry name" value="Ald_DH_CS_CYS"/>
</dbReference>
<dbReference type="InterPro" id="IPR015590">
    <property type="entry name" value="Aldehyde_DH_dom"/>
</dbReference>
<dbReference type="InterPro" id="IPR016163">
    <property type="entry name" value="Ald_DH_C"/>
</dbReference>
<dbReference type="PANTHER" id="PTHR42804:SF1">
    <property type="entry name" value="ALDEHYDE DEHYDROGENASE-RELATED"/>
    <property type="match status" value="1"/>
</dbReference>
<evidence type="ECO:0000256" key="3">
    <source>
        <dbReference type="ARBA" id="ARBA00024226"/>
    </source>
</evidence>
<dbReference type="Gene3D" id="3.40.309.10">
    <property type="entry name" value="Aldehyde Dehydrogenase, Chain A, domain 2"/>
    <property type="match status" value="1"/>
</dbReference>
<protein>
    <recommendedName>
        <fullName evidence="3">aldehyde dehydrogenase (NAD(+))</fullName>
        <ecNumber evidence="3">1.2.1.3</ecNumber>
    </recommendedName>
</protein>
<evidence type="ECO:0000313" key="9">
    <source>
        <dbReference type="Proteomes" id="UP000092086"/>
    </source>
</evidence>
<dbReference type="Pfam" id="PF00171">
    <property type="entry name" value="Aldedh"/>
    <property type="match status" value="1"/>
</dbReference>
<accession>A0ABD6NUE0</accession>
<dbReference type="RefSeq" id="WP_068214265.1">
    <property type="nucleotide sequence ID" value="NZ_LZIT01000327.1"/>
</dbReference>
<feature type="domain" description="Aldehyde dehydrogenase" evidence="7">
    <location>
        <begin position="19"/>
        <end position="482"/>
    </location>
</feature>
<evidence type="ECO:0000256" key="1">
    <source>
        <dbReference type="ARBA" id="ARBA00009986"/>
    </source>
</evidence>
<evidence type="ECO:0000256" key="5">
    <source>
        <dbReference type="PROSITE-ProRule" id="PRU10007"/>
    </source>
</evidence>
<dbReference type="PROSITE" id="PS00070">
    <property type="entry name" value="ALDEHYDE_DEHYDR_CYS"/>
    <property type="match status" value="1"/>
</dbReference>
<dbReference type="AlphaFoldDB" id="A0ABD6NUE0"/>
<dbReference type="PANTHER" id="PTHR42804">
    <property type="entry name" value="ALDEHYDE DEHYDROGENASE"/>
    <property type="match status" value="1"/>
</dbReference>
<keyword evidence="2 6" id="KW-0560">Oxidoreductase</keyword>
<dbReference type="InterPro" id="IPR016161">
    <property type="entry name" value="Ald_DH/histidinol_DH"/>
</dbReference>
<dbReference type="GO" id="GO:0004029">
    <property type="term" value="F:aldehyde dehydrogenase (NAD+) activity"/>
    <property type="evidence" value="ECO:0007669"/>
    <property type="project" value="UniProtKB-EC"/>
</dbReference>
<proteinExistence type="inferred from homology"/>
<dbReference type="PROSITE" id="PS00687">
    <property type="entry name" value="ALDEHYDE_DEHYDR_GLU"/>
    <property type="match status" value="1"/>
</dbReference>
<dbReference type="SUPFAM" id="SSF53720">
    <property type="entry name" value="ALDH-like"/>
    <property type="match status" value="1"/>
</dbReference>
<feature type="active site" evidence="5">
    <location>
        <position position="256"/>
    </location>
</feature>
<dbReference type="FunFam" id="3.40.605.10:FF:000007">
    <property type="entry name" value="NAD/NADP-dependent betaine aldehyde dehydrogenase"/>
    <property type="match status" value="1"/>
</dbReference>
<evidence type="ECO:0000256" key="2">
    <source>
        <dbReference type="ARBA" id="ARBA00023002"/>
    </source>
</evidence>
<organism evidence="8 9">
    <name type="scientific">Mycobacterium alsense</name>
    <dbReference type="NCBI Taxonomy" id="324058"/>
    <lineage>
        <taxon>Bacteria</taxon>
        <taxon>Bacillati</taxon>
        <taxon>Actinomycetota</taxon>
        <taxon>Actinomycetes</taxon>
        <taxon>Mycobacteriales</taxon>
        <taxon>Mycobacteriaceae</taxon>
        <taxon>Mycobacterium</taxon>
    </lineage>
</organism>
<dbReference type="InterPro" id="IPR029510">
    <property type="entry name" value="Ald_DH_CS_GLU"/>
</dbReference>
<name>A0ABD6NUE0_9MYCO</name>
<dbReference type="Proteomes" id="UP000092086">
    <property type="component" value="Unassembled WGS sequence"/>
</dbReference>
<dbReference type="EC" id="1.2.1.3" evidence="3"/>
<reference evidence="8 9" key="1">
    <citation type="submission" date="2016-06" db="EMBL/GenBank/DDBJ databases">
        <authorList>
            <person name="Sutton G."/>
            <person name="Brinkac L."/>
            <person name="Sanka R."/>
            <person name="Adams M."/>
            <person name="Lau E."/>
            <person name="Sam S."/>
            <person name="Sreng N."/>
            <person name="Him V."/>
            <person name="Kerleguer A."/>
            <person name="Cheng S."/>
        </authorList>
    </citation>
    <scope>NUCLEOTIDE SEQUENCE [LARGE SCALE GENOMIC DNA]</scope>
    <source>
        <strain evidence="8 9">E2978</strain>
    </source>
</reference>
<evidence type="ECO:0000256" key="6">
    <source>
        <dbReference type="RuleBase" id="RU003345"/>
    </source>
</evidence>
<dbReference type="EMBL" id="LZIT01000327">
    <property type="protein sequence ID" value="OBG28142.1"/>
    <property type="molecule type" value="Genomic_DNA"/>
</dbReference>
<evidence type="ECO:0000313" key="8">
    <source>
        <dbReference type="EMBL" id="OBG28142.1"/>
    </source>
</evidence>
<dbReference type="FunFam" id="3.40.309.10:FF:000012">
    <property type="entry name" value="Betaine aldehyde dehydrogenase"/>
    <property type="match status" value="1"/>
</dbReference>
<comment type="catalytic activity">
    <reaction evidence="4">
        <text>an aldehyde + NAD(+) + H2O = a carboxylate + NADH + 2 H(+)</text>
        <dbReference type="Rhea" id="RHEA:16185"/>
        <dbReference type="ChEBI" id="CHEBI:15377"/>
        <dbReference type="ChEBI" id="CHEBI:15378"/>
        <dbReference type="ChEBI" id="CHEBI:17478"/>
        <dbReference type="ChEBI" id="CHEBI:29067"/>
        <dbReference type="ChEBI" id="CHEBI:57540"/>
        <dbReference type="ChEBI" id="CHEBI:57945"/>
        <dbReference type="EC" id="1.2.1.3"/>
    </reaction>
</comment>